<dbReference type="Gene3D" id="2.10.109.10">
    <property type="entry name" value="Umud Fragment, subunit A"/>
    <property type="match status" value="1"/>
</dbReference>
<dbReference type="Proteomes" id="UP000755104">
    <property type="component" value="Unassembled WGS sequence"/>
</dbReference>
<evidence type="ECO:0000313" key="4">
    <source>
        <dbReference type="Proteomes" id="UP000755104"/>
    </source>
</evidence>
<evidence type="ECO:0000256" key="1">
    <source>
        <dbReference type="SAM" id="SignalP"/>
    </source>
</evidence>
<comment type="caution">
    <text evidence="3">The sequence shown here is derived from an EMBL/GenBank/DDBJ whole genome shotgun (WGS) entry which is preliminary data.</text>
</comment>
<dbReference type="EMBL" id="JAIGNO010000002">
    <property type="protein sequence ID" value="MBX7481634.1"/>
    <property type="molecule type" value="Genomic_DNA"/>
</dbReference>
<dbReference type="Pfam" id="PF10502">
    <property type="entry name" value="Peptidase_S26"/>
    <property type="match status" value="1"/>
</dbReference>
<gene>
    <name evidence="3" type="ORF">K3174_03770</name>
</gene>
<dbReference type="RefSeq" id="WP_221555685.1">
    <property type="nucleotide sequence ID" value="NZ_JAIGNO010000002.1"/>
</dbReference>
<dbReference type="SUPFAM" id="SSF51306">
    <property type="entry name" value="LexA/Signal peptidase"/>
    <property type="match status" value="1"/>
</dbReference>
<reference evidence="3 4" key="1">
    <citation type="submission" date="2021-08" db="EMBL/GenBank/DDBJ databases">
        <title>Comparative Genomics Analysis of the Genus Qipengyuania Reveals Extensive Genetic Diversity and Metabolic Versatility, Including the Description of Fifteen Novel Species.</title>
        <authorList>
            <person name="Liu Y."/>
        </authorList>
    </citation>
    <scope>NUCLEOTIDE SEQUENCE [LARGE SCALE GENOMIC DNA]</scope>
    <source>
        <strain evidence="3 4">6D47A</strain>
    </source>
</reference>
<dbReference type="InterPro" id="IPR019533">
    <property type="entry name" value="Peptidase_S26"/>
</dbReference>
<dbReference type="InterPro" id="IPR036286">
    <property type="entry name" value="LexA/Signal_pep-like_sf"/>
</dbReference>
<accession>A0ABS7J6Y3</accession>
<proteinExistence type="predicted"/>
<feature type="signal peptide" evidence="1">
    <location>
        <begin position="1"/>
        <end position="20"/>
    </location>
</feature>
<protein>
    <submittedName>
        <fullName evidence="3">S26 family signal peptidase</fullName>
    </submittedName>
</protein>
<feature type="chain" id="PRO_5047527733" evidence="1">
    <location>
        <begin position="21"/>
        <end position="193"/>
    </location>
</feature>
<sequence>MRRRTAVITGVIASATLASAAFPLAQVLVWNTTASVPTGLYRIERADDLQIGDRVAIAPPPALRTLLAERGYLPAGVPLLKELAATEGQTVCRTGLAITIDGAQRALAREHDRLGRALPSWAGCRTLQADEIFLLNASAPDSFDGRYFGPLEHDAVIGRALPVWTDEAGDGARIWFAKPALRLPPPRNQGEDQ</sequence>
<name>A0ABS7J6Y3_9SPHN</name>
<evidence type="ECO:0000313" key="3">
    <source>
        <dbReference type="EMBL" id="MBX7481634.1"/>
    </source>
</evidence>
<keyword evidence="1" id="KW-0732">Signal</keyword>
<organism evidence="3 4">
    <name type="scientific">Qipengyuania qiaonensis</name>
    <dbReference type="NCBI Taxonomy" id="2867240"/>
    <lineage>
        <taxon>Bacteria</taxon>
        <taxon>Pseudomonadati</taxon>
        <taxon>Pseudomonadota</taxon>
        <taxon>Alphaproteobacteria</taxon>
        <taxon>Sphingomonadales</taxon>
        <taxon>Erythrobacteraceae</taxon>
        <taxon>Qipengyuania</taxon>
    </lineage>
</organism>
<keyword evidence="4" id="KW-1185">Reference proteome</keyword>
<feature type="domain" description="Peptidase S26" evidence="2">
    <location>
        <begin position="7"/>
        <end position="164"/>
    </location>
</feature>
<evidence type="ECO:0000259" key="2">
    <source>
        <dbReference type="Pfam" id="PF10502"/>
    </source>
</evidence>